<dbReference type="Pfam" id="PF00155">
    <property type="entry name" value="Aminotran_1_2"/>
    <property type="match status" value="1"/>
</dbReference>
<dbReference type="InterPro" id="IPR051446">
    <property type="entry name" value="HTH_trans_reg/aminotransferase"/>
</dbReference>
<evidence type="ECO:0000313" key="7">
    <source>
        <dbReference type="EMBL" id="MDO6406839.1"/>
    </source>
</evidence>
<dbReference type="InterPro" id="IPR036390">
    <property type="entry name" value="WH_DNA-bd_sf"/>
</dbReference>
<dbReference type="PANTHER" id="PTHR46577:SF2">
    <property type="entry name" value="TRANSCRIPTIONAL REGULATORY PROTEIN"/>
    <property type="match status" value="1"/>
</dbReference>
<dbReference type="PANTHER" id="PTHR46577">
    <property type="entry name" value="HTH-TYPE TRANSCRIPTIONAL REGULATORY PROTEIN GABR"/>
    <property type="match status" value="1"/>
</dbReference>
<keyword evidence="7" id="KW-0808">Transferase</keyword>
<accession>A0ABT8XTP9</accession>
<dbReference type="InterPro" id="IPR000524">
    <property type="entry name" value="Tscrpt_reg_HTH_GntR"/>
</dbReference>
<dbReference type="Gene3D" id="3.40.640.10">
    <property type="entry name" value="Type I PLP-dependent aspartate aminotransferase-like (Major domain)"/>
    <property type="match status" value="1"/>
</dbReference>
<comment type="similarity">
    <text evidence="1">In the C-terminal section; belongs to the class-I pyridoxal-phosphate-dependent aminotransferase family.</text>
</comment>
<dbReference type="InterPro" id="IPR036388">
    <property type="entry name" value="WH-like_DNA-bd_sf"/>
</dbReference>
<organism evidence="7 8">
    <name type="scientific">Pantoea phytobeneficialis</name>
    <dbReference type="NCBI Taxonomy" id="2052056"/>
    <lineage>
        <taxon>Bacteria</taxon>
        <taxon>Pseudomonadati</taxon>
        <taxon>Pseudomonadota</taxon>
        <taxon>Gammaproteobacteria</taxon>
        <taxon>Enterobacterales</taxon>
        <taxon>Erwiniaceae</taxon>
        <taxon>Pantoea</taxon>
    </lineage>
</organism>
<name>A0ABT8XTP9_9GAMM</name>
<keyword evidence="5" id="KW-0804">Transcription</keyword>
<dbReference type="InterPro" id="IPR015421">
    <property type="entry name" value="PyrdxlP-dep_Trfase_major"/>
</dbReference>
<dbReference type="RefSeq" id="WP_208725974.1">
    <property type="nucleotide sequence ID" value="NZ_CP024637.1"/>
</dbReference>
<dbReference type="GO" id="GO:0008483">
    <property type="term" value="F:transaminase activity"/>
    <property type="evidence" value="ECO:0007669"/>
    <property type="project" value="UniProtKB-KW"/>
</dbReference>
<evidence type="ECO:0000313" key="8">
    <source>
        <dbReference type="Proteomes" id="UP001171299"/>
    </source>
</evidence>
<sequence length="461" mass="50681">MTLRNKTRIEQLMDDIRQQIASRALTPGSRLPSVRARAQSAGISVSTVVEAYDRLEAESVIVSRPGAGFFVSGPIAPLDLAQLAPTVERDVDPLWITRQALDAAPDRPKPGCGWMPPEWMYEEGIRRALRKAARSESALLTDYAVPAGSAELRQLLTRRLAAYGLSATPDQLLLTDSGTHSIDLICRFLLEPGDTVLVDDPCYFNFHALLRAQRVQVVGIPWTLQGPDLAAFQQALTQHAPRLYITNSGIHNPTGGTLSPTTAHRLLKIAENSDLVIVEDDIFADLETHTAPRLAALDGFARVMVIGSFSKTVSASVRCGYIAAKPTWVEKLIDMKIATGFSSGRLAADLLLNVLKDSGYRRHLEAIKLRLADSRRQVMQRLGEVGIRPWLVPQSGLFLWCELPEGLDAAEFSRACLRQGVVLAPGNTFSQSGSCDRFLRFNVSQCGDERIYRVLKDVIQS</sequence>
<dbReference type="EMBL" id="JAUOOM010000007">
    <property type="protein sequence ID" value="MDO6406839.1"/>
    <property type="molecule type" value="Genomic_DNA"/>
</dbReference>
<dbReference type="CDD" id="cd00609">
    <property type="entry name" value="AAT_like"/>
    <property type="match status" value="1"/>
</dbReference>
<keyword evidence="3" id="KW-0805">Transcription regulation</keyword>
<dbReference type="InterPro" id="IPR015424">
    <property type="entry name" value="PyrdxlP-dep_Trfase"/>
</dbReference>
<evidence type="ECO:0000256" key="4">
    <source>
        <dbReference type="ARBA" id="ARBA00023125"/>
    </source>
</evidence>
<dbReference type="Gene3D" id="1.10.10.10">
    <property type="entry name" value="Winged helix-like DNA-binding domain superfamily/Winged helix DNA-binding domain"/>
    <property type="match status" value="1"/>
</dbReference>
<dbReference type="Gene3D" id="3.90.1150.10">
    <property type="entry name" value="Aspartate Aminotransferase, domain 1"/>
    <property type="match status" value="1"/>
</dbReference>
<reference evidence="7" key="1">
    <citation type="submission" date="2023-07" db="EMBL/GenBank/DDBJ databases">
        <title>The extreme plant-growth-promoting properties of Pantoea phytobeneficialis PF55 revealed by functional and genomic analysis.</title>
        <authorList>
            <person name="Nascimento F.X."/>
            <person name="Marcio R.J."/>
        </authorList>
    </citation>
    <scope>NUCLEOTIDE SEQUENCE</scope>
    <source>
        <strain evidence="7">PF55</strain>
    </source>
</reference>
<keyword evidence="8" id="KW-1185">Reference proteome</keyword>
<keyword evidence="2" id="KW-0663">Pyridoxal phosphate</keyword>
<dbReference type="Proteomes" id="UP001171299">
    <property type="component" value="Unassembled WGS sequence"/>
</dbReference>
<dbReference type="PROSITE" id="PS50949">
    <property type="entry name" value="HTH_GNTR"/>
    <property type="match status" value="1"/>
</dbReference>
<dbReference type="InterPro" id="IPR015422">
    <property type="entry name" value="PyrdxlP-dep_Trfase_small"/>
</dbReference>
<evidence type="ECO:0000256" key="1">
    <source>
        <dbReference type="ARBA" id="ARBA00005384"/>
    </source>
</evidence>
<keyword evidence="4" id="KW-0238">DNA-binding</keyword>
<protein>
    <submittedName>
        <fullName evidence="7">PLP-dependent aminotransferase family protein</fullName>
    </submittedName>
</protein>
<feature type="domain" description="HTH gntR-type" evidence="6">
    <location>
        <begin position="6"/>
        <end position="74"/>
    </location>
</feature>
<dbReference type="InterPro" id="IPR004839">
    <property type="entry name" value="Aminotransferase_I/II_large"/>
</dbReference>
<proteinExistence type="inferred from homology"/>
<evidence type="ECO:0000256" key="5">
    <source>
        <dbReference type="ARBA" id="ARBA00023163"/>
    </source>
</evidence>
<dbReference type="SUPFAM" id="SSF46785">
    <property type="entry name" value="Winged helix' DNA-binding domain"/>
    <property type="match status" value="1"/>
</dbReference>
<evidence type="ECO:0000256" key="2">
    <source>
        <dbReference type="ARBA" id="ARBA00022898"/>
    </source>
</evidence>
<gene>
    <name evidence="7" type="ORF">Q3404_09635</name>
</gene>
<keyword evidence="7" id="KW-0032">Aminotransferase</keyword>
<dbReference type="CDD" id="cd07377">
    <property type="entry name" value="WHTH_GntR"/>
    <property type="match status" value="1"/>
</dbReference>
<dbReference type="Pfam" id="PF00392">
    <property type="entry name" value="GntR"/>
    <property type="match status" value="1"/>
</dbReference>
<dbReference type="SMART" id="SM00345">
    <property type="entry name" value="HTH_GNTR"/>
    <property type="match status" value="1"/>
</dbReference>
<comment type="caution">
    <text evidence="7">The sequence shown here is derived from an EMBL/GenBank/DDBJ whole genome shotgun (WGS) entry which is preliminary data.</text>
</comment>
<dbReference type="SUPFAM" id="SSF53383">
    <property type="entry name" value="PLP-dependent transferases"/>
    <property type="match status" value="1"/>
</dbReference>
<evidence type="ECO:0000256" key="3">
    <source>
        <dbReference type="ARBA" id="ARBA00023015"/>
    </source>
</evidence>
<evidence type="ECO:0000259" key="6">
    <source>
        <dbReference type="PROSITE" id="PS50949"/>
    </source>
</evidence>